<dbReference type="PROSITE" id="PS00028">
    <property type="entry name" value="ZINC_FINGER_C2H2_1"/>
    <property type="match status" value="1"/>
</dbReference>
<gene>
    <name evidence="3" type="ORF">BSL78_21131</name>
</gene>
<evidence type="ECO:0000313" key="4">
    <source>
        <dbReference type="Proteomes" id="UP000230750"/>
    </source>
</evidence>
<dbReference type="OrthoDB" id="5948273at2759"/>
<evidence type="ECO:0000259" key="2">
    <source>
        <dbReference type="PROSITE" id="PS00028"/>
    </source>
</evidence>
<accession>A0A2G8K221</accession>
<proteinExistence type="predicted"/>
<name>A0A2G8K221_STIJA</name>
<dbReference type="InterPro" id="IPR013087">
    <property type="entry name" value="Znf_C2H2_type"/>
</dbReference>
<feature type="compositionally biased region" description="Polar residues" evidence="1">
    <location>
        <begin position="911"/>
        <end position="920"/>
    </location>
</feature>
<reference evidence="3 4" key="1">
    <citation type="journal article" date="2017" name="PLoS Biol.">
        <title>The sea cucumber genome provides insights into morphological evolution and visceral regeneration.</title>
        <authorList>
            <person name="Zhang X."/>
            <person name="Sun L."/>
            <person name="Yuan J."/>
            <person name="Sun Y."/>
            <person name="Gao Y."/>
            <person name="Zhang L."/>
            <person name="Li S."/>
            <person name="Dai H."/>
            <person name="Hamel J.F."/>
            <person name="Liu C."/>
            <person name="Yu Y."/>
            <person name="Liu S."/>
            <person name="Lin W."/>
            <person name="Guo K."/>
            <person name="Jin S."/>
            <person name="Xu P."/>
            <person name="Storey K.B."/>
            <person name="Huan P."/>
            <person name="Zhang T."/>
            <person name="Zhou Y."/>
            <person name="Zhang J."/>
            <person name="Lin C."/>
            <person name="Li X."/>
            <person name="Xing L."/>
            <person name="Huo D."/>
            <person name="Sun M."/>
            <person name="Wang L."/>
            <person name="Mercier A."/>
            <person name="Li F."/>
            <person name="Yang H."/>
            <person name="Xiang J."/>
        </authorList>
    </citation>
    <scope>NUCLEOTIDE SEQUENCE [LARGE SCALE GENOMIC DNA]</scope>
    <source>
        <strain evidence="3">Shaxun</strain>
        <tissue evidence="3">Muscle</tissue>
    </source>
</reference>
<organism evidence="3 4">
    <name type="scientific">Stichopus japonicus</name>
    <name type="common">Sea cucumber</name>
    <dbReference type="NCBI Taxonomy" id="307972"/>
    <lineage>
        <taxon>Eukaryota</taxon>
        <taxon>Metazoa</taxon>
        <taxon>Echinodermata</taxon>
        <taxon>Eleutherozoa</taxon>
        <taxon>Echinozoa</taxon>
        <taxon>Holothuroidea</taxon>
        <taxon>Aspidochirotacea</taxon>
        <taxon>Aspidochirotida</taxon>
        <taxon>Stichopodidae</taxon>
        <taxon>Apostichopus</taxon>
    </lineage>
</organism>
<comment type="caution">
    <text evidence="3">The sequence shown here is derived from an EMBL/GenBank/DDBJ whole genome shotgun (WGS) entry which is preliminary data.</text>
</comment>
<evidence type="ECO:0000256" key="1">
    <source>
        <dbReference type="SAM" id="MobiDB-lite"/>
    </source>
</evidence>
<dbReference type="PANTHER" id="PTHR31912:SF34">
    <property type="entry name" value="NOTOCHORD-RELATED PROTEIN"/>
    <property type="match status" value="1"/>
</dbReference>
<dbReference type="EMBL" id="MRZV01000968">
    <property type="protein sequence ID" value="PIK42009.1"/>
    <property type="molecule type" value="Genomic_DNA"/>
</dbReference>
<dbReference type="Proteomes" id="UP000230750">
    <property type="component" value="Unassembled WGS sequence"/>
</dbReference>
<feature type="domain" description="C2H2-type" evidence="2">
    <location>
        <begin position="18"/>
        <end position="41"/>
    </location>
</feature>
<sequence length="971" mass="109712">MKHYRFVHGNNPNFRIVCGINGCAKNYSNVRTYRRHIRLKHELFWLEVTNADVINDNGVENDDQLPIEENHANADDAVDIDVNREVSMFLLKLREIHKIPQAACTFVANECVDILKMCREKMTEDLHNVLQRTNTNIDVLKQSGLDNVLQESEFEHALHNFSTALNLQKYVANEFGVVKPCEYELGRDNVTAKVHTMQYIPILQTLKALLKFDDVFSEVINGHSSPDGDILGDFCDGVRFHDNELFSKQPNSLQIQLYCDDFTVANPLGTHVHLLKFCVLYFVLGNLPPMHRSKLRTIQSVILCPTIYVKKYGYESILQPLISDLKILEQNGIQILKDGIEYTFHGTVSFLVADNLAAHDLGGFQTHFNHGRICRFCNVIKADQKNHFRSDNLQMRTKEAYELQAVAVQTNPALFTLYGIKQSSCLNELQFFHVVEGSPPDIAHDLFEGVIPEVIAEVVKYCVTQQFFTLSDLNEQIKKFPYEGSDCTNKPSLMSDKIQTFKVKQTACQALCLCRLLPLMVGSFIPQDSKEWQVLLKLLDVVQYCMSKKVTRALTIFLADLIEEFLTMYFEAFPHVSMKPKAHYLVHYPEMLLQYGPLINTWTLRFEGKHNYFKEIARTSKNRKNVCKTLATRHEYMQATYHGSQNFLTEDALTHSKGDLYPVRLLPQTIQAQVLLLVGGNESVYSVGKVCYNGSFYSKGLAVAVEEGSFGKIDMCFLITDEVFLLCRMSERVQYISHVHAFNMFCSSPCILLHSVQNIQTYFCKRVGSNLGHHKFLLIFGPNNKKVEIESNDVGASKSELHAAAVKTFGLGGSELILQLYDRDFSDYVDIEDGELFYGPAKLRVVKGQEQPATFPVTINNAEDSINAEISDSGSTVSQLDYTAGSDFLRDNSDFSLLTPNSPSPPPTPNAYSTPVSIEQPSTSSSADDPPSLPAAPLTSSLVSPHPIHCVISFWMETKFQIPVQPLNNRI</sequence>
<dbReference type="PANTHER" id="PTHR31912">
    <property type="entry name" value="IP13529P"/>
    <property type="match status" value="1"/>
</dbReference>
<feature type="region of interest" description="Disordered" evidence="1">
    <location>
        <begin position="893"/>
        <end position="939"/>
    </location>
</feature>
<protein>
    <recommendedName>
        <fullName evidence="2">C2H2-type domain-containing protein</fullName>
    </recommendedName>
</protein>
<keyword evidence="4" id="KW-1185">Reference proteome</keyword>
<dbReference type="AlphaFoldDB" id="A0A2G8K221"/>
<evidence type="ECO:0000313" key="3">
    <source>
        <dbReference type="EMBL" id="PIK42009.1"/>
    </source>
</evidence>
<feature type="compositionally biased region" description="Low complexity" evidence="1">
    <location>
        <begin position="921"/>
        <end position="939"/>
    </location>
</feature>